<keyword evidence="6 9" id="KW-0238">DNA-binding</keyword>
<keyword evidence="7 9" id="KW-0010">Activator</keyword>
<evidence type="ECO:0000256" key="8">
    <source>
        <dbReference type="ARBA" id="ARBA00023163"/>
    </source>
</evidence>
<name>A0ABQ5QG88_9BACT</name>
<feature type="domain" description="Response regulatory" evidence="11">
    <location>
        <begin position="3"/>
        <end position="119"/>
    </location>
</feature>
<evidence type="ECO:0000313" key="12">
    <source>
        <dbReference type="EMBL" id="GLH73378.1"/>
    </source>
</evidence>
<evidence type="ECO:0000256" key="1">
    <source>
        <dbReference type="ARBA" id="ARBA00004496"/>
    </source>
</evidence>
<evidence type="ECO:0000256" key="10">
    <source>
        <dbReference type="PROSITE-ProRule" id="PRU00169"/>
    </source>
</evidence>
<keyword evidence="4 9" id="KW-0902">Two-component regulatory system</keyword>
<keyword evidence="8 9" id="KW-0804">Transcription</keyword>
<proteinExistence type="predicted"/>
<dbReference type="Pfam" id="PF00072">
    <property type="entry name" value="Response_reg"/>
    <property type="match status" value="1"/>
</dbReference>
<evidence type="ECO:0000256" key="9">
    <source>
        <dbReference type="PIRNR" id="PIRNR006171"/>
    </source>
</evidence>
<dbReference type="PROSITE" id="PS50110">
    <property type="entry name" value="RESPONSE_REGULATORY"/>
    <property type="match status" value="1"/>
</dbReference>
<evidence type="ECO:0000259" key="11">
    <source>
        <dbReference type="PROSITE" id="PS50110"/>
    </source>
</evidence>
<dbReference type="InterPro" id="IPR024187">
    <property type="entry name" value="Sig_transdc_resp-reg_cit/mal"/>
</dbReference>
<dbReference type="PANTHER" id="PTHR45526">
    <property type="entry name" value="TRANSCRIPTIONAL REGULATORY PROTEIN DPIA"/>
    <property type="match status" value="1"/>
</dbReference>
<keyword evidence="3 10" id="KW-0597">Phosphoprotein</keyword>
<dbReference type="Proteomes" id="UP001165069">
    <property type="component" value="Unassembled WGS sequence"/>
</dbReference>
<reference evidence="12 13" key="1">
    <citation type="journal article" date="2023" name="Antonie Van Leeuwenhoek">
        <title>Mesoterricola silvestris gen. nov., sp. nov., Mesoterricola sediminis sp. nov., Geothrix oryzae sp. nov., Geothrix edaphica sp. nov., Geothrix rubra sp. nov., and Geothrix limicola sp. nov., six novel members of Acidobacteriota isolated from soils.</title>
        <authorList>
            <person name="Itoh H."/>
            <person name="Sugisawa Y."/>
            <person name="Mise K."/>
            <person name="Xu Z."/>
            <person name="Kuniyasu M."/>
            <person name="Ushijima N."/>
            <person name="Kawano K."/>
            <person name="Kobayashi E."/>
            <person name="Shiratori Y."/>
            <person name="Masuda Y."/>
            <person name="Senoo K."/>
        </authorList>
    </citation>
    <scope>NUCLEOTIDE SEQUENCE [LARGE SCALE GENOMIC DNA]</scope>
    <source>
        <strain evidence="12 13">Red804</strain>
    </source>
</reference>
<evidence type="ECO:0000256" key="2">
    <source>
        <dbReference type="ARBA" id="ARBA00022490"/>
    </source>
</evidence>
<evidence type="ECO:0000256" key="5">
    <source>
        <dbReference type="ARBA" id="ARBA00023015"/>
    </source>
</evidence>
<accession>A0ABQ5QG88</accession>
<dbReference type="CDD" id="cd19925">
    <property type="entry name" value="REC_citrate_TCS"/>
    <property type="match status" value="1"/>
</dbReference>
<dbReference type="EMBL" id="BSDE01000003">
    <property type="protein sequence ID" value="GLH73378.1"/>
    <property type="molecule type" value="Genomic_DNA"/>
</dbReference>
<evidence type="ECO:0000256" key="7">
    <source>
        <dbReference type="ARBA" id="ARBA00023159"/>
    </source>
</evidence>
<keyword evidence="13" id="KW-1185">Reference proteome</keyword>
<comment type="caution">
    <text evidence="12">The sequence shown here is derived from an EMBL/GenBank/DDBJ whole genome shotgun (WGS) entry which is preliminary data.</text>
</comment>
<evidence type="ECO:0000313" key="13">
    <source>
        <dbReference type="Proteomes" id="UP001165069"/>
    </source>
</evidence>
<evidence type="ECO:0000256" key="4">
    <source>
        <dbReference type="ARBA" id="ARBA00023012"/>
    </source>
</evidence>
<dbReference type="SUPFAM" id="SSF52172">
    <property type="entry name" value="CheY-like"/>
    <property type="match status" value="1"/>
</dbReference>
<feature type="modified residue" description="4-aspartylphosphate" evidence="10">
    <location>
        <position position="54"/>
    </location>
</feature>
<dbReference type="InterPro" id="IPR051271">
    <property type="entry name" value="2C-system_Tx_regulators"/>
</dbReference>
<dbReference type="InterPro" id="IPR011006">
    <property type="entry name" value="CheY-like_superfamily"/>
</dbReference>
<dbReference type="RefSeq" id="WP_285574386.1">
    <property type="nucleotide sequence ID" value="NZ_BSDE01000003.1"/>
</dbReference>
<dbReference type="PIRSF" id="PIRSF006171">
    <property type="entry name" value="RR_citrat_malat"/>
    <property type="match status" value="1"/>
</dbReference>
<dbReference type="InterPro" id="IPR001789">
    <property type="entry name" value="Sig_transdc_resp-reg_receiver"/>
</dbReference>
<dbReference type="SMART" id="SM00448">
    <property type="entry name" value="REC"/>
    <property type="match status" value="1"/>
</dbReference>
<organism evidence="12 13">
    <name type="scientific">Geothrix limicola</name>
    <dbReference type="NCBI Taxonomy" id="2927978"/>
    <lineage>
        <taxon>Bacteria</taxon>
        <taxon>Pseudomonadati</taxon>
        <taxon>Acidobacteriota</taxon>
        <taxon>Holophagae</taxon>
        <taxon>Holophagales</taxon>
        <taxon>Holophagaceae</taxon>
        <taxon>Geothrix</taxon>
    </lineage>
</organism>
<sequence>MIRVLLVEDDPMVAELNRVYLSRVAGFEMVASVRSAAEALDLLRDRPVDLLLLDIFMPGQSGLELMEEIRRQALDVDVIFVTAARDTRTIDRALKLGAVDYLIKPFEFERLKQALDRYGETRRLIRGGRALDQTELDRRLARQPVDGPKLEGLPKGLDRNTLDKVLRAIEAWPGEGPGFTSEDIGQQVGISRVSVRKYVEFLCTLRVLRMEPGYGTGGRPVHRFQLQRAHLPQAQRFL</sequence>
<dbReference type="Gene3D" id="3.40.50.2300">
    <property type="match status" value="1"/>
</dbReference>
<protein>
    <recommendedName>
        <fullName evidence="9">Transcriptional regulatory protein</fullName>
    </recommendedName>
</protein>
<evidence type="ECO:0000256" key="6">
    <source>
        <dbReference type="ARBA" id="ARBA00023125"/>
    </source>
</evidence>
<evidence type="ECO:0000256" key="3">
    <source>
        <dbReference type="ARBA" id="ARBA00022553"/>
    </source>
</evidence>
<keyword evidence="5 9" id="KW-0805">Transcription regulation</keyword>
<keyword evidence="2 9" id="KW-0963">Cytoplasm</keyword>
<gene>
    <name evidence="12" type="ORF">GETHLI_18800</name>
</gene>
<dbReference type="PANTHER" id="PTHR45526:SF1">
    <property type="entry name" value="TRANSCRIPTIONAL REGULATORY PROTEIN DCUR-RELATED"/>
    <property type="match status" value="1"/>
</dbReference>
<comment type="subcellular location">
    <subcellularLocation>
        <location evidence="1 9">Cytoplasm</location>
    </subcellularLocation>
</comment>